<keyword evidence="1" id="KW-0472">Membrane</keyword>
<sequence>MSNTKQRIFIIGKLEVRRFTVADIIILSTFASAVLIQHYLLNNKPLKTGYGLFAISFVVGVQTASSPLGLRFRSIYFSLVWLACCLFFSLNPYSLAKLPLLTFLAYHVIRLVFWKSHDREFIPFEAGRGRLFRHFSKTEGRVGGTKDKYFMKVLMITCFIILIYCMSGMVGVHIPVDK</sequence>
<organism evidence="2 3">
    <name type="scientific">Mucilaginibacter arboris</name>
    <dbReference type="NCBI Taxonomy" id="2682090"/>
    <lineage>
        <taxon>Bacteria</taxon>
        <taxon>Pseudomonadati</taxon>
        <taxon>Bacteroidota</taxon>
        <taxon>Sphingobacteriia</taxon>
        <taxon>Sphingobacteriales</taxon>
        <taxon>Sphingobacteriaceae</taxon>
        <taxon>Mucilaginibacter</taxon>
    </lineage>
</organism>
<feature type="transmembrane region" description="Helical" evidence="1">
    <location>
        <begin position="153"/>
        <end position="176"/>
    </location>
</feature>
<feature type="transmembrane region" description="Helical" evidence="1">
    <location>
        <begin position="21"/>
        <end position="41"/>
    </location>
</feature>
<accession>A0A7K1T1T4</accession>
<reference evidence="2 3" key="1">
    <citation type="submission" date="2019-12" db="EMBL/GenBank/DDBJ databases">
        <title>Mucilaginibacter sp. HMF7410 genome sequencing and assembly.</title>
        <authorList>
            <person name="Kang H."/>
            <person name="Cha I."/>
            <person name="Kim H."/>
            <person name="Joh K."/>
        </authorList>
    </citation>
    <scope>NUCLEOTIDE SEQUENCE [LARGE SCALE GENOMIC DNA]</scope>
    <source>
        <strain evidence="2 3">HMF7410</strain>
    </source>
</reference>
<evidence type="ECO:0000256" key="1">
    <source>
        <dbReference type="SAM" id="Phobius"/>
    </source>
</evidence>
<keyword evidence="1" id="KW-1133">Transmembrane helix</keyword>
<feature type="transmembrane region" description="Helical" evidence="1">
    <location>
        <begin position="47"/>
        <end position="65"/>
    </location>
</feature>
<keyword evidence="3" id="KW-1185">Reference proteome</keyword>
<evidence type="ECO:0000313" key="3">
    <source>
        <dbReference type="Proteomes" id="UP000462014"/>
    </source>
</evidence>
<name>A0A7K1T1T4_9SPHI</name>
<gene>
    <name evidence="2" type="ORF">GO621_18260</name>
</gene>
<protein>
    <submittedName>
        <fullName evidence="2">Uncharacterized protein</fullName>
    </submittedName>
</protein>
<dbReference type="EMBL" id="WPIK01000028">
    <property type="protein sequence ID" value="MVN23471.1"/>
    <property type="molecule type" value="Genomic_DNA"/>
</dbReference>
<comment type="caution">
    <text evidence="2">The sequence shown here is derived from an EMBL/GenBank/DDBJ whole genome shotgun (WGS) entry which is preliminary data.</text>
</comment>
<proteinExistence type="predicted"/>
<keyword evidence="1" id="KW-0812">Transmembrane</keyword>
<dbReference type="AlphaFoldDB" id="A0A7K1T1T4"/>
<dbReference type="Proteomes" id="UP000462014">
    <property type="component" value="Unassembled WGS sequence"/>
</dbReference>
<feature type="transmembrane region" description="Helical" evidence="1">
    <location>
        <begin position="72"/>
        <end position="90"/>
    </location>
</feature>
<evidence type="ECO:0000313" key="2">
    <source>
        <dbReference type="EMBL" id="MVN23471.1"/>
    </source>
</evidence>